<feature type="compositionally biased region" description="Basic and acidic residues" evidence="4">
    <location>
        <begin position="143"/>
        <end position="163"/>
    </location>
</feature>
<sequence>MLLRPLLQINTRPHQLYSFFNQVRNVRPTIKIGKDKFQLLLDVHQFKKDEIRVKARPEYVIIEGKQERKTKDGYVIRKFVKKYRLPDGCNPLRIRSELSSDGCLIITAPRETCGFSYPCETVVPITDFNKTTKPCDTFLNDIPIDKPKSRPENAKEPPKNQTK</sequence>
<dbReference type="GO" id="GO:0042026">
    <property type="term" value="P:protein refolding"/>
    <property type="evidence" value="ECO:0007669"/>
    <property type="project" value="TreeGrafter"/>
</dbReference>
<feature type="domain" description="SHSP" evidence="5">
    <location>
        <begin position="18"/>
        <end position="128"/>
    </location>
</feature>
<dbReference type="GO" id="GO:0046872">
    <property type="term" value="F:metal ion binding"/>
    <property type="evidence" value="ECO:0007669"/>
    <property type="project" value="UniProtKB-KW"/>
</dbReference>
<evidence type="ECO:0000256" key="1">
    <source>
        <dbReference type="PIRSR" id="PIRSR036514-1"/>
    </source>
</evidence>
<dbReference type="AlphaFoldDB" id="A0A9P0TL05"/>
<comment type="similarity">
    <text evidence="2 3">Belongs to the small heat shock protein (HSP20) family.</text>
</comment>
<evidence type="ECO:0000256" key="2">
    <source>
        <dbReference type="PROSITE-ProRule" id="PRU00285"/>
    </source>
</evidence>
<name>A0A9P0TL05_PIEBR</name>
<evidence type="ECO:0000313" key="6">
    <source>
        <dbReference type="EMBL" id="CAH4032717.1"/>
    </source>
</evidence>
<evidence type="ECO:0000313" key="7">
    <source>
        <dbReference type="Proteomes" id="UP001152562"/>
    </source>
</evidence>
<protein>
    <recommendedName>
        <fullName evidence="5">SHSP domain-containing protein</fullName>
    </recommendedName>
</protein>
<feature type="binding site" evidence="1">
    <location>
        <position position="67"/>
    </location>
    <ligand>
        <name>Zn(2+)</name>
        <dbReference type="ChEBI" id="CHEBI:29105"/>
        <label>1</label>
    </ligand>
</feature>
<dbReference type="InterPro" id="IPR008978">
    <property type="entry name" value="HSP20-like_chaperone"/>
</dbReference>
<accession>A0A9P0TL05</accession>
<dbReference type="EMBL" id="CALOZG010000029">
    <property type="protein sequence ID" value="CAH4032717.1"/>
    <property type="molecule type" value="Genomic_DNA"/>
</dbReference>
<dbReference type="GO" id="GO:0051082">
    <property type="term" value="F:unfolded protein binding"/>
    <property type="evidence" value="ECO:0007669"/>
    <property type="project" value="TreeGrafter"/>
</dbReference>
<comment type="caution">
    <text evidence="6">The sequence shown here is derived from an EMBL/GenBank/DDBJ whole genome shotgun (WGS) entry which is preliminary data.</text>
</comment>
<evidence type="ECO:0000259" key="5">
    <source>
        <dbReference type="PROSITE" id="PS01031"/>
    </source>
</evidence>
<keyword evidence="7" id="KW-1185">Reference proteome</keyword>
<dbReference type="InterPro" id="IPR001436">
    <property type="entry name" value="Alpha-crystallin/sHSP_animal"/>
</dbReference>
<reference evidence="6" key="1">
    <citation type="submission" date="2022-05" db="EMBL/GenBank/DDBJ databases">
        <authorList>
            <person name="Okamura Y."/>
        </authorList>
    </citation>
    <scope>NUCLEOTIDE SEQUENCE</scope>
</reference>
<proteinExistence type="inferred from homology"/>
<dbReference type="GO" id="GO:0005634">
    <property type="term" value="C:nucleus"/>
    <property type="evidence" value="ECO:0007669"/>
    <property type="project" value="TreeGrafter"/>
</dbReference>
<evidence type="ECO:0000256" key="4">
    <source>
        <dbReference type="SAM" id="MobiDB-lite"/>
    </source>
</evidence>
<dbReference type="Pfam" id="PF00011">
    <property type="entry name" value="HSP20"/>
    <property type="match status" value="1"/>
</dbReference>
<keyword evidence="1" id="KW-0862">Zinc</keyword>
<feature type="region of interest" description="Disordered" evidence="4">
    <location>
        <begin position="141"/>
        <end position="163"/>
    </location>
</feature>
<dbReference type="GO" id="GO:0009408">
    <property type="term" value="P:response to heat"/>
    <property type="evidence" value="ECO:0007669"/>
    <property type="project" value="UniProtKB-ARBA"/>
</dbReference>
<dbReference type="InterPro" id="IPR002068">
    <property type="entry name" value="A-crystallin/Hsp20_dom"/>
</dbReference>
<dbReference type="Gene3D" id="2.60.40.790">
    <property type="match status" value="1"/>
</dbReference>
<dbReference type="PANTHER" id="PTHR45640">
    <property type="entry name" value="HEAT SHOCK PROTEIN HSP-12.2-RELATED"/>
    <property type="match status" value="1"/>
</dbReference>
<dbReference type="PANTHER" id="PTHR45640:SF34">
    <property type="entry name" value="PROTEIN LETHAL(2)ESSENTIAL FOR LIFE"/>
    <property type="match status" value="1"/>
</dbReference>
<evidence type="ECO:0000256" key="3">
    <source>
        <dbReference type="RuleBase" id="RU003616"/>
    </source>
</evidence>
<dbReference type="SUPFAM" id="SSF49764">
    <property type="entry name" value="HSP20-like chaperones"/>
    <property type="match status" value="1"/>
</dbReference>
<keyword evidence="1" id="KW-0479">Metal-binding</keyword>
<dbReference type="PRINTS" id="PR00299">
    <property type="entry name" value="ACRYSTALLIN"/>
</dbReference>
<dbReference type="CDD" id="cd06526">
    <property type="entry name" value="metazoan_ACD"/>
    <property type="match status" value="1"/>
</dbReference>
<organism evidence="6 7">
    <name type="scientific">Pieris brassicae</name>
    <name type="common">White butterfly</name>
    <name type="synonym">Large white butterfly</name>
    <dbReference type="NCBI Taxonomy" id="7116"/>
    <lineage>
        <taxon>Eukaryota</taxon>
        <taxon>Metazoa</taxon>
        <taxon>Ecdysozoa</taxon>
        <taxon>Arthropoda</taxon>
        <taxon>Hexapoda</taxon>
        <taxon>Insecta</taxon>
        <taxon>Pterygota</taxon>
        <taxon>Neoptera</taxon>
        <taxon>Endopterygota</taxon>
        <taxon>Lepidoptera</taxon>
        <taxon>Glossata</taxon>
        <taxon>Ditrysia</taxon>
        <taxon>Papilionoidea</taxon>
        <taxon>Pieridae</taxon>
        <taxon>Pierinae</taxon>
        <taxon>Pieris</taxon>
    </lineage>
</organism>
<dbReference type="Proteomes" id="UP001152562">
    <property type="component" value="Unassembled WGS sequence"/>
</dbReference>
<gene>
    <name evidence="6" type="ORF">PIBRA_LOCUS9078</name>
</gene>
<dbReference type="PROSITE" id="PS01031">
    <property type="entry name" value="SHSP"/>
    <property type="match status" value="1"/>
</dbReference>
<dbReference type="GO" id="GO:0005737">
    <property type="term" value="C:cytoplasm"/>
    <property type="evidence" value="ECO:0007669"/>
    <property type="project" value="TreeGrafter"/>
</dbReference>